<dbReference type="GO" id="GO:0010181">
    <property type="term" value="F:FMN binding"/>
    <property type="evidence" value="ECO:0007669"/>
    <property type="project" value="InterPro"/>
</dbReference>
<accession>A0A9D9E7J5</accession>
<dbReference type="GO" id="GO:0009055">
    <property type="term" value="F:electron transfer activity"/>
    <property type="evidence" value="ECO:0007669"/>
    <property type="project" value="InterPro"/>
</dbReference>
<proteinExistence type="predicted"/>
<dbReference type="Proteomes" id="UP000823633">
    <property type="component" value="Unassembled WGS sequence"/>
</dbReference>
<comment type="caution">
    <text evidence="3">The sequence shown here is derived from an EMBL/GenBank/DDBJ whole genome shotgun (WGS) entry which is preliminary data.</text>
</comment>
<feature type="domain" description="Flavodoxin-like" evidence="2">
    <location>
        <begin position="3"/>
        <end position="138"/>
    </location>
</feature>
<dbReference type="PROSITE" id="PS50902">
    <property type="entry name" value="FLAVODOXIN_LIKE"/>
    <property type="match status" value="1"/>
</dbReference>
<dbReference type="AlphaFoldDB" id="A0A9D9E7J5"/>
<reference evidence="3" key="1">
    <citation type="submission" date="2020-10" db="EMBL/GenBank/DDBJ databases">
        <authorList>
            <person name="Gilroy R."/>
        </authorList>
    </citation>
    <scope>NUCLEOTIDE SEQUENCE</scope>
    <source>
        <strain evidence="3">11167</strain>
    </source>
</reference>
<dbReference type="InterPro" id="IPR008254">
    <property type="entry name" value="Flavodoxin/NO_synth"/>
</dbReference>
<evidence type="ECO:0000259" key="2">
    <source>
        <dbReference type="PROSITE" id="PS50902"/>
    </source>
</evidence>
<dbReference type="InterPro" id="IPR001226">
    <property type="entry name" value="Flavodoxin_CS"/>
</dbReference>
<dbReference type="Pfam" id="PF00258">
    <property type="entry name" value="Flavodoxin_1"/>
    <property type="match status" value="1"/>
</dbReference>
<protein>
    <submittedName>
        <fullName evidence="3">Flavodoxin domain-containing protein</fullName>
    </submittedName>
</protein>
<dbReference type="PROSITE" id="PS00201">
    <property type="entry name" value="FLAVODOXIN"/>
    <property type="match status" value="1"/>
</dbReference>
<reference evidence="3" key="2">
    <citation type="journal article" date="2021" name="PeerJ">
        <title>Extensive microbial diversity within the chicken gut microbiome revealed by metagenomics and culture.</title>
        <authorList>
            <person name="Gilroy R."/>
            <person name="Ravi A."/>
            <person name="Getino M."/>
            <person name="Pursley I."/>
            <person name="Horton D.L."/>
            <person name="Alikhan N.F."/>
            <person name="Baker D."/>
            <person name="Gharbi K."/>
            <person name="Hall N."/>
            <person name="Watson M."/>
            <person name="Adriaenssens E.M."/>
            <person name="Foster-Nyarko E."/>
            <person name="Jarju S."/>
            <person name="Secka A."/>
            <person name="Antonio M."/>
            <person name="Oren A."/>
            <person name="Chaudhuri R.R."/>
            <person name="La Ragione R."/>
            <person name="Hildebrand F."/>
            <person name="Pallen M.J."/>
        </authorList>
    </citation>
    <scope>NUCLEOTIDE SEQUENCE</scope>
    <source>
        <strain evidence="3">11167</strain>
    </source>
</reference>
<evidence type="ECO:0000256" key="1">
    <source>
        <dbReference type="ARBA" id="ARBA00001917"/>
    </source>
</evidence>
<gene>
    <name evidence="3" type="ORF">IAC42_03425</name>
</gene>
<dbReference type="InterPro" id="IPR029039">
    <property type="entry name" value="Flavoprotein-like_sf"/>
</dbReference>
<dbReference type="Gene3D" id="3.40.50.360">
    <property type="match status" value="1"/>
</dbReference>
<organism evidence="3 4">
    <name type="scientific">Candidatus Aphodenecus pullistercoris</name>
    <dbReference type="NCBI Taxonomy" id="2840669"/>
    <lineage>
        <taxon>Bacteria</taxon>
        <taxon>Pseudomonadati</taxon>
        <taxon>Spirochaetota</taxon>
        <taxon>Spirochaetia</taxon>
        <taxon>Spirochaetales</taxon>
        <taxon>Candidatus Aphodenecus</taxon>
    </lineage>
</organism>
<sequence>MKAAVVYISLTGNTAAMAERIIARLSDKAEVDVFDLSQKDFASMDGYDVVAFGCPAMGNEVLEEDTFEPAFSSIESSLSGRRIALFGSYGWGDGEWMRTWQERCIDDGAILVTDPVIAQEGGDESTNEALDALADSMLS</sequence>
<comment type="cofactor">
    <cofactor evidence="1">
        <name>FMN</name>
        <dbReference type="ChEBI" id="CHEBI:58210"/>
    </cofactor>
</comment>
<evidence type="ECO:0000313" key="4">
    <source>
        <dbReference type="Proteomes" id="UP000823633"/>
    </source>
</evidence>
<dbReference type="EMBL" id="JADIMU010000021">
    <property type="protein sequence ID" value="MBO8442789.1"/>
    <property type="molecule type" value="Genomic_DNA"/>
</dbReference>
<dbReference type="SUPFAM" id="SSF52218">
    <property type="entry name" value="Flavoproteins"/>
    <property type="match status" value="1"/>
</dbReference>
<evidence type="ECO:0000313" key="3">
    <source>
        <dbReference type="EMBL" id="MBO8442789.1"/>
    </source>
</evidence>
<name>A0A9D9E7J5_9SPIR</name>